<protein>
    <submittedName>
        <fullName evidence="2">Uncharacterized protein</fullName>
    </submittedName>
</protein>
<sequence length="25" mass="2576">MGNFSGKVGQNTAGGVSTHHKFANE</sequence>
<dbReference type="EMBL" id="GBRH01166160">
    <property type="protein sequence ID" value="JAE31736.1"/>
    <property type="molecule type" value="Transcribed_RNA"/>
</dbReference>
<evidence type="ECO:0000313" key="2">
    <source>
        <dbReference type="EMBL" id="JAE31736.1"/>
    </source>
</evidence>
<feature type="region of interest" description="Disordered" evidence="1">
    <location>
        <begin position="1"/>
        <end position="25"/>
    </location>
</feature>
<proteinExistence type="predicted"/>
<reference evidence="2" key="1">
    <citation type="submission" date="2014-09" db="EMBL/GenBank/DDBJ databases">
        <authorList>
            <person name="Magalhaes I.L.F."/>
            <person name="Oliveira U."/>
            <person name="Santos F.R."/>
            <person name="Vidigal T.H.D.A."/>
            <person name="Brescovit A.D."/>
            <person name="Santos A.J."/>
        </authorList>
    </citation>
    <scope>NUCLEOTIDE SEQUENCE</scope>
    <source>
        <tissue evidence="2">Shoot tissue taken approximately 20 cm above the soil surface</tissue>
    </source>
</reference>
<dbReference type="AlphaFoldDB" id="A0A0A9HA56"/>
<reference evidence="2" key="2">
    <citation type="journal article" date="2015" name="Data Brief">
        <title>Shoot transcriptome of the giant reed, Arundo donax.</title>
        <authorList>
            <person name="Barrero R.A."/>
            <person name="Guerrero F.D."/>
            <person name="Moolhuijzen P."/>
            <person name="Goolsby J.A."/>
            <person name="Tidwell J."/>
            <person name="Bellgard S.E."/>
            <person name="Bellgard M.I."/>
        </authorList>
    </citation>
    <scope>NUCLEOTIDE SEQUENCE</scope>
    <source>
        <tissue evidence="2">Shoot tissue taken approximately 20 cm above the soil surface</tissue>
    </source>
</reference>
<accession>A0A0A9HA56</accession>
<name>A0A0A9HA56_ARUDO</name>
<evidence type="ECO:0000256" key="1">
    <source>
        <dbReference type="SAM" id="MobiDB-lite"/>
    </source>
</evidence>
<organism evidence="2">
    <name type="scientific">Arundo donax</name>
    <name type="common">Giant reed</name>
    <name type="synonym">Donax arundinaceus</name>
    <dbReference type="NCBI Taxonomy" id="35708"/>
    <lineage>
        <taxon>Eukaryota</taxon>
        <taxon>Viridiplantae</taxon>
        <taxon>Streptophyta</taxon>
        <taxon>Embryophyta</taxon>
        <taxon>Tracheophyta</taxon>
        <taxon>Spermatophyta</taxon>
        <taxon>Magnoliopsida</taxon>
        <taxon>Liliopsida</taxon>
        <taxon>Poales</taxon>
        <taxon>Poaceae</taxon>
        <taxon>PACMAD clade</taxon>
        <taxon>Arundinoideae</taxon>
        <taxon>Arundineae</taxon>
        <taxon>Arundo</taxon>
    </lineage>
</organism>